<accession>A0A843YJT3</accession>
<proteinExistence type="predicted"/>
<reference evidence="1 2" key="1">
    <citation type="submission" date="2019-10" db="EMBL/GenBank/DDBJ databases">
        <title>Epibacterium sp. nov., isolated from seawater.</title>
        <authorList>
            <person name="Zhang X."/>
            <person name="Li N."/>
        </authorList>
    </citation>
    <scope>NUCLEOTIDE SEQUENCE [LARGE SCALE GENOMIC DNA]</scope>
    <source>
        <strain evidence="1 2">SM1979</strain>
    </source>
</reference>
<protein>
    <recommendedName>
        <fullName evidence="3">Sulfotransferase family protein</fullName>
    </recommendedName>
</protein>
<name>A0A843YJT3_9RHOB</name>
<comment type="caution">
    <text evidence="1">The sequence shown here is derived from an EMBL/GenBank/DDBJ whole genome shotgun (WGS) entry which is preliminary data.</text>
</comment>
<dbReference type="Proteomes" id="UP000444174">
    <property type="component" value="Unassembled WGS sequence"/>
</dbReference>
<evidence type="ECO:0000313" key="1">
    <source>
        <dbReference type="EMBL" id="MQQ08957.1"/>
    </source>
</evidence>
<dbReference type="RefSeq" id="WP_153215886.1">
    <property type="nucleotide sequence ID" value="NZ_WIBF01000005.1"/>
</dbReference>
<evidence type="ECO:0000313" key="2">
    <source>
        <dbReference type="Proteomes" id="UP000444174"/>
    </source>
</evidence>
<organism evidence="1 2">
    <name type="scientific">Tritonibacter litoralis</name>
    <dbReference type="NCBI Taxonomy" id="2662264"/>
    <lineage>
        <taxon>Bacteria</taxon>
        <taxon>Pseudomonadati</taxon>
        <taxon>Pseudomonadota</taxon>
        <taxon>Alphaproteobacteria</taxon>
        <taxon>Rhodobacterales</taxon>
        <taxon>Paracoccaceae</taxon>
        <taxon>Tritonibacter</taxon>
    </lineage>
</organism>
<gene>
    <name evidence="1" type="ORF">GFB49_10870</name>
</gene>
<sequence length="291" mass="33516">MQVIVHCGAHGTEEDRLLKSLLRNKEIFVKSRTAVPGPGKYRELIKTCFAAMEQGQQPANQDQALWDAILDGEDADRVILSNPHFWGSQRMALTDNQLYPHAEQRLSFMRQLFPQDELQLSFALRSPTGFIPGLLEKGNPQRKRELRRHNDPLRIRWSELLLRLSRQFPDVPITVWCYEDLPLIWAQVIRNMAGLAPGARINGGMDLLSSIMSKEGMQRLRAYMHQHPQLNEEQKQRVTMAFLDKYALDDAVEEELDMPSWTEELIEDATEVYDRDLELIGQLDGVTLIEP</sequence>
<dbReference type="AlphaFoldDB" id="A0A843YJT3"/>
<dbReference type="EMBL" id="WIBF01000005">
    <property type="protein sequence ID" value="MQQ08957.1"/>
    <property type="molecule type" value="Genomic_DNA"/>
</dbReference>
<keyword evidence="2" id="KW-1185">Reference proteome</keyword>
<evidence type="ECO:0008006" key="3">
    <source>
        <dbReference type="Google" id="ProtNLM"/>
    </source>
</evidence>